<keyword evidence="1" id="KW-0812">Transmembrane</keyword>
<reference evidence="2 3" key="1">
    <citation type="submission" date="2019-08" db="EMBL/GenBank/DDBJ databases">
        <title>Whole genome of Aphis craccivora.</title>
        <authorList>
            <person name="Voronova N.V."/>
            <person name="Shulinski R.S."/>
            <person name="Bandarenka Y.V."/>
            <person name="Zhorov D.G."/>
            <person name="Warner D."/>
        </authorList>
    </citation>
    <scope>NUCLEOTIDE SEQUENCE [LARGE SCALE GENOMIC DNA]</scope>
    <source>
        <strain evidence="2">180601</strain>
        <tissue evidence="2">Whole Body</tissue>
    </source>
</reference>
<protein>
    <submittedName>
        <fullName evidence="2">Uncharacterized protein</fullName>
    </submittedName>
</protein>
<feature type="non-terminal residue" evidence="2">
    <location>
        <position position="41"/>
    </location>
</feature>
<name>A0A6G0VVX4_APHCR</name>
<feature type="transmembrane region" description="Helical" evidence="1">
    <location>
        <begin position="6"/>
        <end position="30"/>
    </location>
</feature>
<dbReference type="AlphaFoldDB" id="A0A6G0VVX4"/>
<sequence>MFKYVYLIVCVLCLFYMLAAVYVLFTDLIFDPLYGYLFNRG</sequence>
<evidence type="ECO:0000313" key="2">
    <source>
        <dbReference type="EMBL" id="KAF0708387.1"/>
    </source>
</evidence>
<dbReference type="EMBL" id="VUJU01012199">
    <property type="protein sequence ID" value="KAF0708387.1"/>
    <property type="molecule type" value="Genomic_DNA"/>
</dbReference>
<keyword evidence="1" id="KW-1133">Transmembrane helix</keyword>
<keyword evidence="1" id="KW-0472">Membrane</keyword>
<evidence type="ECO:0000256" key="1">
    <source>
        <dbReference type="SAM" id="Phobius"/>
    </source>
</evidence>
<proteinExistence type="predicted"/>
<evidence type="ECO:0000313" key="3">
    <source>
        <dbReference type="Proteomes" id="UP000478052"/>
    </source>
</evidence>
<comment type="caution">
    <text evidence="2">The sequence shown here is derived from an EMBL/GenBank/DDBJ whole genome shotgun (WGS) entry which is preliminary data.</text>
</comment>
<gene>
    <name evidence="2" type="ORF">FWK35_00033585</name>
</gene>
<accession>A0A6G0VVX4</accession>
<dbReference type="Proteomes" id="UP000478052">
    <property type="component" value="Unassembled WGS sequence"/>
</dbReference>
<keyword evidence="3" id="KW-1185">Reference proteome</keyword>
<organism evidence="2 3">
    <name type="scientific">Aphis craccivora</name>
    <name type="common">Cowpea aphid</name>
    <dbReference type="NCBI Taxonomy" id="307492"/>
    <lineage>
        <taxon>Eukaryota</taxon>
        <taxon>Metazoa</taxon>
        <taxon>Ecdysozoa</taxon>
        <taxon>Arthropoda</taxon>
        <taxon>Hexapoda</taxon>
        <taxon>Insecta</taxon>
        <taxon>Pterygota</taxon>
        <taxon>Neoptera</taxon>
        <taxon>Paraneoptera</taxon>
        <taxon>Hemiptera</taxon>
        <taxon>Sternorrhyncha</taxon>
        <taxon>Aphidomorpha</taxon>
        <taxon>Aphidoidea</taxon>
        <taxon>Aphididae</taxon>
        <taxon>Aphidini</taxon>
        <taxon>Aphis</taxon>
        <taxon>Aphis</taxon>
    </lineage>
</organism>